<dbReference type="InterPro" id="IPR015414">
    <property type="entry name" value="TMEM64"/>
</dbReference>
<keyword evidence="3 6" id="KW-0812">Transmembrane</keyword>
<feature type="domain" description="VTT" evidence="7">
    <location>
        <begin position="91"/>
        <end position="207"/>
    </location>
</feature>
<evidence type="ECO:0000256" key="4">
    <source>
        <dbReference type="ARBA" id="ARBA00022989"/>
    </source>
</evidence>
<keyword evidence="5 6" id="KW-0472">Membrane</keyword>
<accession>A1XC59</accession>
<evidence type="ECO:0000256" key="5">
    <source>
        <dbReference type="ARBA" id="ARBA00023136"/>
    </source>
</evidence>
<reference evidence="8" key="1">
    <citation type="submission" date="2006-11" db="EMBL/GenBank/DDBJ databases">
        <authorList>
            <person name="Lebeer S.E."/>
            <person name="De Keersmaecker S.C.J."/>
            <person name="Verhoeven T.L.A."/>
            <person name="Fadda A.A."/>
            <person name="Vanderleyden J."/>
        </authorList>
    </citation>
    <scope>NUCLEOTIDE SEQUENCE</scope>
    <source>
        <strain evidence="8">GG</strain>
    </source>
</reference>
<organism evidence="8">
    <name type="scientific">Lacticaseibacillus rhamnosus</name>
    <name type="common">Lactobacillus rhamnosus</name>
    <dbReference type="NCBI Taxonomy" id="47715"/>
    <lineage>
        <taxon>Bacteria</taxon>
        <taxon>Bacillati</taxon>
        <taxon>Bacillota</taxon>
        <taxon>Bacilli</taxon>
        <taxon>Lactobacillales</taxon>
        <taxon>Lactobacillaceae</taxon>
        <taxon>Lacticaseibacillus</taxon>
    </lineage>
</organism>
<feature type="transmembrane region" description="Helical" evidence="6">
    <location>
        <begin position="161"/>
        <end position="183"/>
    </location>
</feature>
<dbReference type="PANTHER" id="PTHR12677:SF49">
    <property type="entry name" value="TVP38_TMEM64 FAMILY MEMBRANE PROTEIN"/>
    <property type="match status" value="1"/>
</dbReference>
<feature type="transmembrane region" description="Helical" evidence="6">
    <location>
        <begin position="31"/>
        <end position="54"/>
    </location>
</feature>
<dbReference type="AlphaFoldDB" id="A1XC59"/>
<keyword evidence="2 6" id="KW-1003">Cell membrane</keyword>
<evidence type="ECO:0000259" key="7">
    <source>
        <dbReference type="Pfam" id="PF09335"/>
    </source>
</evidence>
<reference evidence="8" key="2">
    <citation type="journal article" date="2007" name="J. Bacteriol.">
        <title>Functional analysis of luxS in the probiotic strain Lactobacillus rhamnosus GG reveals a central metabolic role important for growth and biofilm formation.</title>
        <authorList>
            <person name="Lebeer S."/>
            <person name="De Keersmaecker S.C."/>
            <person name="Verhoeven T.L."/>
            <person name="Fadda A.A."/>
            <person name="Marchal K."/>
            <person name="Vanderleyden J."/>
        </authorList>
    </citation>
    <scope>NUCLEOTIDE SEQUENCE</scope>
    <source>
        <strain evidence="8">GG</strain>
    </source>
</reference>
<comment type="similarity">
    <text evidence="6">Belongs to the TVP38/TMEM64 family.</text>
</comment>
<dbReference type="Pfam" id="PF09335">
    <property type="entry name" value="VTT_dom"/>
    <property type="match status" value="1"/>
</dbReference>
<feature type="transmembrane region" description="Helical" evidence="6">
    <location>
        <begin position="189"/>
        <end position="211"/>
    </location>
</feature>
<feature type="transmembrane region" description="Helical" evidence="6">
    <location>
        <begin position="66"/>
        <end position="91"/>
    </location>
</feature>
<evidence type="ECO:0000256" key="1">
    <source>
        <dbReference type="ARBA" id="ARBA00004651"/>
    </source>
</evidence>
<evidence type="ECO:0000313" key="8">
    <source>
        <dbReference type="EMBL" id="ABC59819.1"/>
    </source>
</evidence>
<dbReference type="InterPro" id="IPR032816">
    <property type="entry name" value="VTT_dom"/>
</dbReference>
<name>A1XC59_LACRH</name>
<evidence type="ECO:0000256" key="6">
    <source>
        <dbReference type="RuleBase" id="RU366058"/>
    </source>
</evidence>
<sequence>MLVRLTHCSIELFLMIIVLRLNVMTPKNVRHLINLATLIVVIALVVVTIYWYDLGILSDVKVLQSYIARLGLTGALFFVVIQVIQVVIPIIPGGISTAAGVILFGPWFGFLYNYIGIAIGSFINFFLARRFGKPLLTYLISEKTYEKYIGYTKNQTRFDHLFTLAIVLPVAPDDVLCLLAGLTKMTFTRFFWIIILGKPITIFAYSMSLLYGGRWLIDLFS</sequence>
<proteinExistence type="inferred from homology"/>
<protein>
    <recommendedName>
        <fullName evidence="6">TVP38/TMEM64 family membrane protein</fullName>
    </recommendedName>
</protein>
<dbReference type="GO" id="GO:0005886">
    <property type="term" value="C:plasma membrane"/>
    <property type="evidence" value="ECO:0007669"/>
    <property type="project" value="UniProtKB-SubCell"/>
</dbReference>
<keyword evidence="4 6" id="KW-1133">Transmembrane helix</keyword>
<comment type="subcellular location">
    <subcellularLocation>
        <location evidence="1 6">Cell membrane</location>
        <topology evidence="1 6">Multi-pass membrane protein</topology>
    </subcellularLocation>
</comment>
<feature type="transmembrane region" description="Helical" evidence="6">
    <location>
        <begin position="111"/>
        <end position="128"/>
    </location>
</feature>
<evidence type="ECO:0000256" key="3">
    <source>
        <dbReference type="ARBA" id="ARBA00022692"/>
    </source>
</evidence>
<evidence type="ECO:0000256" key="2">
    <source>
        <dbReference type="ARBA" id="ARBA00022475"/>
    </source>
</evidence>
<dbReference type="PANTHER" id="PTHR12677">
    <property type="entry name" value="GOLGI APPARATUS MEMBRANE PROTEIN TVP38-RELATED"/>
    <property type="match status" value="1"/>
</dbReference>
<dbReference type="EMBL" id="DQ335218">
    <property type="protein sequence ID" value="ABC59819.1"/>
    <property type="molecule type" value="Genomic_DNA"/>
</dbReference>